<sequence>MAVVMRAGLLSYRILIPRRRFRLLIRCRYGSNRTAYVWFRQWQKMWPLFEQHFGRYTFGRTVHTDVGDVAQPQPDALVAEAALRRQPCLFELTNGTQKL</sequence>
<comment type="caution">
    <text evidence="1">The sequence shown here is derived from an EMBL/GenBank/DDBJ whole genome shotgun (WGS) entry which is preliminary data.</text>
</comment>
<proteinExistence type="predicted"/>
<accession>A0A7Z7BB10</accession>
<protein>
    <submittedName>
        <fullName evidence="1">Uncharacterized protein</fullName>
    </submittedName>
</protein>
<keyword evidence="2" id="KW-1185">Reference proteome</keyword>
<evidence type="ECO:0000313" key="1">
    <source>
        <dbReference type="EMBL" id="SDI50717.1"/>
    </source>
</evidence>
<dbReference type="EMBL" id="FNDI01000018">
    <property type="protein sequence ID" value="SDI50717.1"/>
    <property type="molecule type" value="Genomic_DNA"/>
</dbReference>
<name>A0A7Z7BB10_9BURK</name>
<reference evidence="1" key="1">
    <citation type="submission" date="2016-10" db="EMBL/GenBank/DDBJ databases">
        <authorList>
            <person name="Varghese N."/>
            <person name="Submissions S."/>
        </authorList>
    </citation>
    <scope>NUCLEOTIDE SEQUENCE [LARGE SCALE GENOMIC DNA]</scope>
    <source>
        <strain evidence="1">YR281</strain>
    </source>
</reference>
<gene>
    <name evidence="1" type="ORF">SAMN04487926_11866</name>
</gene>
<organism evidence="1 2">
    <name type="scientific">Paraburkholderia steynii</name>
    <dbReference type="NCBI Taxonomy" id="1245441"/>
    <lineage>
        <taxon>Bacteria</taxon>
        <taxon>Pseudomonadati</taxon>
        <taxon>Pseudomonadota</taxon>
        <taxon>Betaproteobacteria</taxon>
        <taxon>Burkholderiales</taxon>
        <taxon>Burkholderiaceae</taxon>
        <taxon>Paraburkholderia</taxon>
    </lineage>
</organism>
<dbReference type="AlphaFoldDB" id="A0A7Z7BB10"/>
<dbReference type="Proteomes" id="UP000198900">
    <property type="component" value="Unassembled WGS sequence"/>
</dbReference>
<evidence type="ECO:0000313" key="2">
    <source>
        <dbReference type="Proteomes" id="UP000198900"/>
    </source>
</evidence>